<feature type="transmembrane region" description="Helical" evidence="2">
    <location>
        <begin position="300"/>
        <end position="320"/>
    </location>
</feature>
<evidence type="ECO:0000256" key="1">
    <source>
        <dbReference type="SAM" id="MobiDB-lite"/>
    </source>
</evidence>
<feature type="transmembrane region" description="Helical" evidence="2">
    <location>
        <begin position="94"/>
        <end position="115"/>
    </location>
</feature>
<organism evidence="3 4">
    <name type="scientific">Sphaerisporangium rhizosphaerae</name>
    <dbReference type="NCBI Taxonomy" id="2269375"/>
    <lineage>
        <taxon>Bacteria</taxon>
        <taxon>Bacillati</taxon>
        <taxon>Actinomycetota</taxon>
        <taxon>Actinomycetes</taxon>
        <taxon>Streptosporangiales</taxon>
        <taxon>Streptosporangiaceae</taxon>
        <taxon>Sphaerisporangium</taxon>
    </lineage>
</organism>
<evidence type="ECO:0000313" key="3">
    <source>
        <dbReference type="EMBL" id="MFC7381469.1"/>
    </source>
</evidence>
<keyword evidence="2" id="KW-0812">Transmembrane</keyword>
<feature type="transmembrane region" description="Helical" evidence="2">
    <location>
        <begin position="21"/>
        <end position="40"/>
    </location>
</feature>
<feature type="transmembrane region" description="Helical" evidence="2">
    <location>
        <begin position="231"/>
        <end position="254"/>
    </location>
</feature>
<dbReference type="RefSeq" id="WP_380824395.1">
    <property type="nucleotide sequence ID" value="NZ_JBHTCG010000002.1"/>
</dbReference>
<proteinExistence type="predicted"/>
<reference evidence="4" key="1">
    <citation type="journal article" date="2019" name="Int. J. Syst. Evol. Microbiol.">
        <title>The Global Catalogue of Microorganisms (GCM) 10K type strain sequencing project: providing services to taxonomists for standard genome sequencing and annotation.</title>
        <authorList>
            <consortium name="The Broad Institute Genomics Platform"/>
            <consortium name="The Broad Institute Genome Sequencing Center for Infectious Disease"/>
            <person name="Wu L."/>
            <person name="Ma J."/>
        </authorList>
    </citation>
    <scope>NUCLEOTIDE SEQUENCE [LARGE SCALE GENOMIC DNA]</scope>
    <source>
        <strain evidence="4">CECT 7649</strain>
    </source>
</reference>
<evidence type="ECO:0000256" key="2">
    <source>
        <dbReference type="SAM" id="Phobius"/>
    </source>
</evidence>
<evidence type="ECO:0000313" key="4">
    <source>
        <dbReference type="Proteomes" id="UP001596496"/>
    </source>
</evidence>
<feature type="transmembrane region" description="Helical" evidence="2">
    <location>
        <begin position="183"/>
        <end position="202"/>
    </location>
</feature>
<keyword evidence="4" id="KW-1185">Reference proteome</keyword>
<feature type="transmembrane region" description="Helical" evidence="2">
    <location>
        <begin position="60"/>
        <end position="87"/>
    </location>
</feature>
<dbReference type="EMBL" id="JBHTCG010000002">
    <property type="protein sequence ID" value="MFC7381469.1"/>
    <property type="molecule type" value="Genomic_DNA"/>
</dbReference>
<gene>
    <name evidence="3" type="ORF">ACFQSB_04560</name>
</gene>
<protein>
    <submittedName>
        <fullName evidence="3">Uncharacterized protein</fullName>
    </submittedName>
</protein>
<keyword evidence="2" id="KW-0472">Membrane</keyword>
<comment type="caution">
    <text evidence="3">The sequence shown here is derived from an EMBL/GenBank/DDBJ whole genome shotgun (WGS) entry which is preliminary data.</text>
</comment>
<keyword evidence="2" id="KW-1133">Transmembrane helix</keyword>
<feature type="transmembrane region" description="Helical" evidence="2">
    <location>
        <begin position="127"/>
        <end position="147"/>
    </location>
</feature>
<name>A0ABW2NXA7_9ACTN</name>
<sequence length="376" mass="39818">MSSSPAPVEPFAAVQRIRYSVWCAGLSLGLLVTSTVPWLPRTHPWSTGEGLTLWELPGSVVGSVSAYGGGALGMLSLALALTLLAAFHPARPMVLGALLADALSFLNTMWLHQALGDAAPGGTAPGVAAALVETLALILGLGLLTLVDSADERDTARRMTASAGQRLTGSPWSLEIRRRLGHAVRGGMVSVLLIFASALPWVGLRHHREYGEEIITYLSLWDLAGSSAGSAVTPAAETVLSLLVVSFLLVLVVASEPDRFVACWALLSASLTAGSLWWLGRVLSDLGQVRRTGAVTWLSGPMVTAVLLVLSMAVIALVIMPEERLQRHPDNPGGAAVQRRRARRRDASGGPTAWTSQGLRSLRSLRGRWGAATRRQ</sequence>
<feature type="region of interest" description="Disordered" evidence="1">
    <location>
        <begin position="328"/>
        <end position="356"/>
    </location>
</feature>
<accession>A0ABW2NXA7</accession>
<feature type="transmembrane region" description="Helical" evidence="2">
    <location>
        <begin position="261"/>
        <end position="280"/>
    </location>
</feature>
<dbReference type="Proteomes" id="UP001596496">
    <property type="component" value="Unassembled WGS sequence"/>
</dbReference>